<sequence length="315" mass="33764">MASAPPEALLRNMVSGYVNCLGELAAIAPSIAEKAAMELTRRSDASPQPYLSDVDAGPEPNGEIFEVDGKPFAMPARVLDASQGWAMFFVDTEAANRSLGAARHILSAFDAGGGRTPLMIVGVDYRNSDFGVYPEFVVALTVTVKDDPARQLFTHYLAIVVTQEFTKEAARIVWGLEKIVSPKLAVGYAADNVLFGVPNAKGKALSIRFPRFGDARSSDLPTFSISQRGAGPERRTYWAMTTKSGSGEGTQIGGSVILELGTSGDGLCLCADGKSVCVCEMLRSFDIADRLPAANGWTERQTAIYGPARLLDFRR</sequence>
<name>A0A0R3N3X7_9BRAD</name>
<dbReference type="AlphaFoldDB" id="A0A0R3N3X7"/>
<comment type="caution">
    <text evidence="1">The sequence shown here is derived from an EMBL/GenBank/DDBJ whole genome shotgun (WGS) entry which is preliminary data.</text>
</comment>
<dbReference type="InterPro" id="IPR023375">
    <property type="entry name" value="ADC_dom_sf"/>
</dbReference>
<evidence type="ECO:0000313" key="1">
    <source>
        <dbReference type="EMBL" id="KRR24512.1"/>
    </source>
</evidence>
<evidence type="ECO:0000313" key="2">
    <source>
        <dbReference type="Proteomes" id="UP000051660"/>
    </source>
</evidence>
<reference evidence="1 2" key="1">
    <citation type="submission" date="2014-03" db="EMBL/GenBank/DDBJ databases">
        <title>Bradyrhizobium valentinum sp. nov., isolated from effective nodules of Lupinus mariae-josephae, a lupine endemic of basic-lime soils in Eastern Spain.</title>
        <authorList>
            <person name="Duran D."/>
            <person name="Rey L."/>
            <person name="Navarro A."/>
            <person name="Busquets A."/>
            <person name="Imperial J."/>
            <person name="Ruiz-Argueso T."/>
        </authorList>
    </citation>
    <scope>NUCLEOTIDE SEQUENCE [LARGE SCALE GENOMIC DNA]</scope>
    <source>
        <strain evidence="1 2">CCBAU 23086</strain>
    </source>
</reference>
<protein>
    <submittedName>
        <fullName evidence="1">Uncharacterized protein</fullName>
    </submittedName>
</protein>
<dbReference type="EMBL" id="LLYB01000062">
    <property type="protein sequence ID" value="KRR24512.1"/>
    <property type="molecule type" value="Genomic_DNA"/>
</dbReference>
<accession>A0A0R3N3X7</accession>
<organism evidence="1 2">
    <name type="scientific">Bradyrhizobium lablabi</name>
    <dbReference type="NCBI Taxonomy" id="722472"/>
    <lineage>
        <taxon>Bacteria</taxon>
        <taxon>Pseudomonadati</taxon>
        <taxon>Pseudomonadota</taxon>
        <taxon>Alphaproteobacteria</taxon>
        <taxon>Hyphomicrobiales</taxon>
        <taxon>Nitrobacteraceae</taxon>
        <taxon>Bradyrhizobium</taxon>
    </lineage>
</organism>
<proteinExistence type="predicted"/>
<dbReference type="Proteomes" id="UP000051660">
    <property type="component" value="Unassembled WGS sequence"/>
</dbReference>
<gene>
    <name evidence="1" type="ORF">CQ14_31195</name>
</gene>
<dbReference type="SUPFAM" id="SSF160104">
    <property type="entry name" value="Acetoacetate decarboxylase-like"/>
    <property type="match status" value="1"/>
</dbReference>
<dbReference type="Gene3D" id="2.40.400.10">
    <property type="entry name" value="Acetoacetate decarboxylase-like"/>
    <property type="match status" value="1"/>
</dbReference>